<organism evidence="2">
    <name type="scientific">Candidatus Methanogaster sp. ANME-2c ERB4</name>
    <dbReference type="NCBI Taxonomy" id="2759911"/>
    <lineage>
        <taxon>Archaea</taxon>
        <taxon>Methanobacteriati</taxon>
        <taxon>Methanobacteriota</taxon>
        <taxon>Stenosarchaea group</taxon>
        <taxon>Methanomicrobia</taxon>
        <taxon>Methanosarcinales</taxon>
        <taxon>ANME-2 cluster</taxon>
        <taxon>Candidatus Methanogasteraceae</taxon>
        <taxon>Candidatus Methanogaster</taxon>
    </lineage>
</organism>
<proteinExistence type="predicted"/>
<name>A0A7G9YN38_9EURY</name>
<evidence type="ECO:0000313" key="1">
    <source>
        <dbReference type="EMBL" id="QNO49325.1"/>
    </source>
</evidence>
<reference evidence="2" key="1">
    <citation type="submission" date="2020-06" db="EMBL/GenBank/DDBJ databases">
        <title>Unique genomic features of the anaerobic methanotrophic archaea.</title>
        <authorList>
            <person name="Chadwick G.L."/>
            <person name="Skennerton C.T."/>
            <person name="Laso-Perez R."/>
            <person name="Leu A.O."/>
            <person name="Speth D.R."/>
            <person name="Yu H."/>
            <person name="Morgan-Lang C."/>
            <person name="Hatzenpichler R."/>
            <person name="Goudeau D."/>
            <person name="Malmstrom R."/>
            <person name="Brazelton W.J."/>
            <person name="Woyke T."/>
            <person name="Hallam S.J."/>
            <person name="Tyson G.W."/>
            <person name="Wegener G."/>
            <person name="Boetius A."/>
            <person name="Orphan V."/>
        </authorList>
    </citation>
    <scope>NUCLEOTIDE SEQUENCE</scope>
</reference>
<dbReference type="EMBL" id="MT631379">
    <property type="protein sequence ID" value="QNO49422.1"/>
    <property type="molecule type" value="Genomic_DNA"/>
</dbReference>
<evidence type="ECO:0000313" key="2">
    <source>
        <dbReference type="EMBL" id="QNO49422.1"/>
    </source>
</evidence>
<dbReference type="EMBL" id="MT631377">
    <property type="protein sequence ID" value="QNO49325.1"/>
    <property type="molecule type" value="Genomic_DNA"/>
</dbReference>
<gene>
    <name evidence="1" type="ORF">HONBAIEO_00019</name>
    <name evidence="2" type="ORF">JHKIABMC_00028</name>
</gene>
<sequence>MGKLPLETKFRRKELVKEMSDSERRNFDNFRRRMEELGVLAKEEVRGEYRFSNELFRLYVMIESLIAEEGV</sequence>
<accession>A0A7G9YN38</accession>
<dbReference type="AlphaFoldDB" id="A0A7G9YN38"/>
<protein>
    <submittedName>
        <fullName evidence="2">Uncharacterized protein</fullName>
    </submittedName>
</protein>